<proteinExistence type="predicted"/>
<dbReference type="EMBL" id="NESQ01000029">
    <property type="protein sequence ID" value="PUU82361.1"/>
    <property type="molecule type" value="Genomic_DNA"/>
</dbReference>
<gene>
    <name evidence="1" type="ORF">B9Z19DRAFT_1075043</name>
</gene>
<accession>A0A2T7A3Q0</accession>
<sequence length="84" mass="9382">MGLVRRFPPINRQRITRVFTLIALPRTVSSYSSLGRSEILDKKCDLVVRPKCFYSGTAIPYSTECHASTSANSQPPPMNDLLPN</sequence>
<evidence type="ECO:0000313" key="2">
    <source>
        <dbReference type="Proteomes" id="UP000244722"/>
    </source>
</evidence>
<name>A0A2T7A3Q0_TUBBO</name>
<keyword evidence="2" id="KW-1185">Reference proteome</keyword>
<dbReference type="Proteomes" id="UP000244722">
    <property type="component" value="Unassembled WGS sequence"/>
</dbReference>
<evidence type="ECO:0000313" key="1">
    <source>
        <dbReference type="EMBL" id="PUU82361.1"/>
    </source>
</evidence>
<protein>
    <submittedName>
        <fullName evidence="1">Uncharacterized protein</fullName>
    </submittedName>
</protein>
<reference evidence="1 2" key="1">
    <citation type="submission" date="2017-04" db="EMBL/GenBank/DDBJ databases">
        <title>Draft genome sequence of Tuber borchii Vittad., a whitish edible truffle.</title>
        <authorList>
            <consortium name="DOE Joint Genome Institute"/>
            <person name="Murat C."/>
            <person name="Kuo A."/>
            <person name="Barry K.W."/>
            <person name="Clum A."/>
            <person name="Dockter R.B."/>
            <person name="Fauchery L."/>
            <person name="Iotti M."/>
            <person name="Kohler A."/>
            <person name="Labutti K."/>
            <person name="Lindquist E.A."/>
            <person name="Lipzen A."/>
            <person name="Ohm R.A."/>
            <person name="Wang M."/>
            <person name="Grigoriev I.V."/>
            <person name="Zambonelli A."/>
            <person name="Martin F.M."/>
        </authorList>
    </citation>
    <scope>NUCLEOTIDE SEQUENCE [LARGE SCALE GENOMIC DNA]</scope>
    <source>
        <strain evidence="1 2">Tbo3840</strain>
    </source>
</reference>
<organism evidence="1 2">
    <name type="scientific">Tuber borchii</name>
    <name type="common">White truffle</name>
    <dbReference type="NCBI Taxonomy" id="42251"/>
    <lineage>
        <taxon>Eukaryota</taxon>
        <taxon>Fungi</taxon>
        <taxon>Dikarya</taxon>
        <taxon>Ascomycota</taxon>
        <taxon>Pezizomycotina</taxon>
        <taxon>Pezizomycetes</taxon>
        <taxon>Pezizales</taxon>
        <taxon>Tuberaceae</taxon>
        <taxon>Tuber</taxon>
    </lineage>
</organism>
<comment type="caution">
    <text evidence="1">The sequence shown here is derived from an EMBL/GenBank/DDBJ whole genome shotgun (WGS) entry which is preliminary data.</text>
</comment>
<dbReference type="AlphaFoldDB" id="A0A2T7A3Q0"/>